<organism evidence="2 3">
    <name type="scientific">Aldrovandia affinis</name>
    <dbReference type="NCBI Taxonomy" id="143900"/>
    <lineage>
        <taxon>Eukaryota</taxon>
        <taxon>Metazoa</taxon>
        <taxon>Chordata</taxon>
        <taxon>Craniata</taxon>
        <taxon>Vertebrata</taxon>
        <taxon>Euteleostomi</taxon>
        <taxon>Actinopterygii</taxon>
        <taxon>Neopterygii</taxon>
        <taxon>Teleostei</taxon>
        <taxon>Notacanthiformes</taxon>
        <taxon>Halosauridae</taxon>
        <taxon>Aldrovandia</taxon>
    </lineage>
</organism>
<evidence type="ECO:0000313" key="2">
    <source>
        <dbReference type="EMBL" id="KAJ8378155.1"/>
    </source>
</evidence>
<feature type="region of interest" description="Disordered" evidence="1">
    <location>
        <begin position="32"/>
        <end position="52"/>
    </location>
</feature>
<gene>
    <name evidence="2" type="ORF">AAFF_G00247930</name>
</gene>
<name>A0AAD7W3E1_9TELE</name>
<evidence type="ECO:0000256" key="1">
    <source>
        <dbReference type="SAM" id="MobiDB-lite"/>
    </source>
</evidence>
<dbReference type="AlphaFoldDB" id="A0AAD7W3E1"/>
<dbReference type="Proteomes" id="UP001221898">
    <property type="component" value="Unassembled WGS sequence"/>
</dbReference>
<sequence length="79" mass="8512">MFRYSLSQSLISVSENVNNTIDVINAPSSVHGSFARSATARSEGDGSSFEDLREPVGVQIQVEATPDWHHGCGELPADH</sequence>
<comment type="caution">
    <text evidence="2">The sequence shown here is derived from an EMBL/GenBank/DDBJ whole genome shotgun (WGS) entry which is preliminary data.</text>
</comment>
<accession>A0AAD7W3E1</accession>
<protein>
    <submittedName>
        <fullName evidence="2">Uncharacterized protein</fullName>
    </submittedName>
</protein>
<reference evidence="2" key="1">
    <citation type="journal article" date="2023" name="Science">
        <title>Genome structures resolve the early diversification of teleost fishes.</title>
        <authorList>
            <person name="Parey E."/>
            <person name="Louis A."/>
            <person name="Montfort J."/>
            <person name="Bouchez O."/>
            <person name="Roques C."/>
            <person name="Iampietro C."/>
            <person name="Lluch J."/>
            <person name="Castinel A."/>
            <person name="Donnadieu C."/>
            <person name="Desvignes T."/>
            <person name="Floi Bucao C."/>
            <person name="Jouanno E."/>
            <person name="Wen M."/>
            <person name="Mejri S."/>
            <person name="Dirks R."/>
            <person name="Jansen H."/>
            <person name="Henkel C."/>
            <person name="Chen W.J."/>
            <person name="Zahm M."/>
            <person name="Cabau C."/>
            <person name="Klopp C."/>
            <person name="Thompson A.W."/>
            <person name="Robinson-Rechavi M."/>
            <person name="Braasch I."/>
            <person name="Lecointre G."/>
            <person name="Bobe J."/>
            <person name="Postlethwait J.H."/>
            <person name="Berthelot C."/>
            <person name="Roest Crollius H."/>
            <person name="Guiguen Y."/>
        </authorList>
    </citation>
    <scope>NUCLEOTIDE SEQUENCE</scope>
    <source>
        <strain evidence="2">NC1722</strain>
    </source>
</reference>
<proteinExistence type="predicted"/>
<dbReference type="EMBL" id="JAINUG010000330">
    <property type="protein sequence ID" value="KAJ8378155.1"/>
    <property type="molecule type" value="Genomic_DNA"/>
</dbReference>
<evidence type="ECO:0000313" key="3">
    <source>
        <dbReference type="Proteomes" id="UP001221898"/>
    </source>
</evidence>
<keyword evidence="3" id="KW-1185">Reference proteome</keyword>